<dbReference type="OrthoDB" id="6132182at2759"/>
<dbReference type="AlphaFoldDB" id="A0A137P2U0"/>
<dbReference type="PANTHER" id="PTHR11474:SF126">
    <property type="entry name" value="TYROSINASE-LIKE PROTEIN TYR-1-RELATED"/>
    <property type="match status" value="1"/>
</dbReference>
<keyword evidence="2" id="KW-0186">Copper</keyword>
<gene>
    <name evidence="5" type="ORF">CONCODRAFT_8262</name>
</gene>
<dbReference type="SUPFAM" id="SSF48056">
    <property type="entry name" value="Di-copper centre-containing domain"/>
    <property type="match status" value="1"/>
</dbReference>
<name>A0A137P2U0_CONC2</name>
<keyword evidence="1" id="KW-0479">Metal-binding</keyword>
<reference evidence="5 6" key="1">
    <citation type="journal article" date="2015" name="Genome Biol. Evol.">
        <title>Phylogenomic analyses indicate that early fungi evolved digesting cell walls of algal ancestors of land plants.</title>
        <authorList>
            <person name="Chang Y."/>
            <person name="Wang S."/>
            <person name="Sekimoto S."/>
            <person name="Aerts A.L."/>
            <person name="Choi C."/>
            <person name="Clum A."/>
            <person name="LaButti K.M."/>
            <person name="Lindquist E.A."/>
            <person name="Yee Ngan C."/>
            <person name="Ohm R.A."/>
            <person name="Salamov A.A."/>
            <person name="Grigoriev I.V."/>
            <person name="Spatafora J.W."/>
            <person name="Berbee M.L."/>
        </authorList>
    </citation>
    <scope>NUCLEOTIDE SEQUENCE [LARGE SCALE GENOMIC DNA]</scope>
    <source>
        <strain evidence="5 6">NRRL 28638</strain>
    </source>
</reference>
<feature type="signal peptide" evidence="3">
    <location>
        <begin position="1"/>
        <end position="18"/>
    </location>
</feature>
<keyword evidence="3" id="KW-0732">Signal</keyword>
<accession>A0A137P2U0</accession>
<evidence type="ECO:0000256" key="1">
    <source>
        <dbReference type="ARBA" id="ARBA00022723"/>
    </source>
</evidence>
<dbReference type="InterPro" id="IPR002227">
    <property type="entry name" value="Tyrosinase_Cu-bd"/>
</dbReference>
<dbReference type="InterPro" id="IPR050316">
    <property type="entry name" value="Tyrosinase/Hemocyanin"/>
</dbReference>
<evidence type="ECO:0000259" key="4">
    <source>
        <dbReference type="Pfam" id="PF00264"/>
    </source>
</evidence>
<dbReference type="GO" id="GO:0046872">
    <property type="term" value="F:metal ion binding"/>
    <property type="evidence" value="ECO:0007669"/>
    <property type="project" value="UniProtKB-KW"/>
</dbReference>
<organism evidence="5 6">
    <name type="scientific">Conidiobolus coronatus (strain ATCC 28846 / CBS 209.66 / NRRL 28638)</name>
    <name type="common">Delacroixia coronata</name>
    <dbReference type="NCBI Taxonomy" id="796925"/>
    <lineage>
        <taxon>Eukaryota</taxon>
        <taxon>Fungi</taxon>
        <taxon>Fungi incertae sedis</taxon>
        <taxon>Zoopagomycota</taxon>
        <taxon>Entomophthoromycotina</taxon>
        <taxon>Entomophthoromycetes</taxon>
        <taxon>Entomophthorales</taxon>
        <taxon>Ancylistaceae</taxon>
        <taxon>Conidiobolus</taxon>
    </lineage>
</organism>
<dbReference type="PANTHER" id="PTHR11474">
    <property type="entry name" value="TYROSINASE FAMILY MEMBER"/>
    <property type="match status" value="1"/>
</dbReference>
<dbReference type="EMBL" id="KQ964538">
    <property type="protein sequence ID" value="KXN69347.1"/>
    <property type="molecule type" value="Genomic_DNA"/>
</dbReference>
<dbReference type="PROSITE" id="PS51257">
    <property type="entry name" value="PROKAR_LIPOPROTEIN"/>
    <property type="match status" value="1"/>
</dbReference>
<evidence type="ECO:0000313" key="6">
    <source>
        <dbReference type="Proteomes" id="UP000070444"/>
    </source>
</evidence>
<dbReference type="InterPro" id="IPR008922">
    <property type="entry name" value="Di-copper_centre_dom_sf"/>
</dbReference>
<dbReference type="Proteomes" id="UP000070444">
    <property type="component" value="Unassembled WGS sequence"/>
</dbReference>
<protein>
    <submittedName>
        <fullName evidence="5">Di-copper centre-containing protein</fullName>
    </submittedName>
</protein>
<dbReference type="STRING" id="796925.A0A137P2U0"/>
<dbReference type="PRINTS" id="PR00092">
    <property type="entry name" value="TYROSINASE"/>
</dbReference>
<evidence type="ECO:0000256" key="2">
    <source>
        <dbReference type="ARBA" id="ARBA00023008"/>
    </source>
</evidence>
<dbReference type="Pfam" id="PF00264">
    <property type="entry name" value="Tyrosinase"/>
    <property type="match status" value="1"/>
</dbReference>
<feature type="domain" description="Tyrosinase copper-binding" evidence="4">
    <location>
        <begin position="65"/>
        <end position="237"/>
    </location>
</feature>
<sequence length="432" mass="49068">MNLTKLISLAVLVVNTVAQSCNGQYRERIEFERASESDRTRFINAFSTWMQKKDGRLTLASISKLHNENSRRIHGTGFFLAWHRILIYQVETELLKIDPSVKFLFWDWTRNSQAPDKSAVLQSKYFCGNGSGRDSCLAGCKFAMQVDYPSRHCLRRNFRGTGGTLNAFSNRATVEMALTENNGYSTFNRVMETRIHSTPHVQIGGQTGDMSFMYSTNDVAFFLHHCFVDMLWAEWQTRLGSSGLTYGGSVSLTDRLPGFDATARDALDNDAKPLCIKYPRWTAVLPKTSSSIASLAQTRSSKKQKNKPKTHRDINKFKKKYTTLRAIRVHEVAIAVLNGTIEGKKVNSDDRTETHVLRTPDPIDDEWIKMNNLDIEEFRAEEEYQAAIIEAINIMDDYDPTAGINDINGFNSAMAVKDPDDDDKFKMKMMMV</sequence>
<evidence type="ECO:0000313" key="5">
    <source>
        <dbReference type="EMBL" id="KXN69347.1"/>
    </source>
</evidence>
<evidence type="ECO:0000256" key="3">
    <source>
        <dbReference type="SAM" id="SignalP"/>
    </source>
</evidence>
<keyword evidence="6" id="KW-1185">Reference proteome</keyword>
<dbReference type="Gene3D" id="1.10.1280.10">
    <property type="entry name" value="Di-copper center containing domain from catechol oxidase"/>
    <property type="match status" value="1"/>
</dbReference>
<proteinExistence type="predicted"/>
<dbReference type="GO" id="GO:0016491">
    <property type="term" value="F:oxidoreductase activity"/>
    <property type="evidence" value="ECO:0007669"/>
    <property type="project" value="InterPro"/>
</dbReference>
<feature type="chain" id="PRO_5007294440" evidence="3">
    <location>
        <begin position="19"/>
        <end position="432"/>
    </location>
</feature>